<dbReference type="GO" id="GO:0006915">
    <property type="term" value="P:apoptotic process"/>
    <property type="evidence" value="ECO:0007669"/>
    <property type="project" value="UniProtKB-KW"/>
</dbReference>
<evidence type="ECO:0000256" key="2">
    <source>
        <dbReference type="ARBA" id="ARBA00022490"/>
    </source>
</evidence>
<dbReference type="GO" id="GO:0016740">
    <property type="term" value="F:transferase activity"/>
    <property type="evidence" value="ECO:0007669"/>
    <property type="project" value="UniProtKB-KW"/>
</dbReference>
<accession>A0A6C0I6D7</accession>
<organism evidence="14">
    <name type="scientific">viral metagenome</name>
    <dbReference type="NCBI Taxonomy" id="1070528"/>
    <lineage>
        <taxon>unclassified sequences</taxon>
        <taxon>metagenomes</taxon>
        <taxon>organismal metagenomes</taxon>
    </lineage>
</organism>
<sequence>METNTALPTNATSNANSTPTPPSVFISKETTMRLLKDVREMMTCHEQGIYYSHSETDMLRGYALIIGPQDSLYEGGYYFFKFKFPPDYPHSPPVVEFLTNDGETRMHPNMYKNRRMCMSILNSWRGEQWSGCQTIKSVLLTIMSLLDSKPLLHEPGITEKNLDYDTYHRIIQFKNYEFCMLRLLKSLSEFKQIIADIEHHEQFYEHMCAEFRKHHVQHVARLNVLVSKYPTAETLRTTNVYQINATINYASVLRTFQECVIQLQLLV</sequence>
<dbReference type="Pfam" id="PF00179">
    <property type="entry name" value="UQ_con"/>
    <property type="match status" value="1"/>
</dbReference>
<dbReference type="PANTHER" id="PTHR46116">
    <property type="entry name" value="(E3-INDEPENDENT) E2 UBIQUITIN-CONJUGATING ENZYME"/>
    <property type="match status" value="1"/>
</dbReference>
<dbReference type="SMART" id="SM00212">
    <property type="entry name" value="UBCc"/>
    <property type="match status" value="1"/>
</dbReference>
<evidence type="ECO:0000256" key="10">
    <source>
        <dbReference type="ARBA" id="ARBA00042316"/>
    </source>
</evidence>
<evidence type="ECO:0000256" key="5">
    <source>
        <dbReference type="ARBA" id="ARBA00022741"/>
    </source>
</evidence>
<dbReference type="Gene3D" id="3.10.110.10">
    <property type="entry name" value="Ubiquitin Conjugating Enzyme"/>
    <property type="match status" value="1"/>
</dbReference>
<feature type="compositionally biased region" description="Low complexity" evidence="12">
    <location>
        <begin position="1"/>
        <end position="18"/>
    </location>
</feature>
<keyword evidence="4" id="KW-0053">Apoptosis</keyword>
<evidence type="ECO:0000256" key="9">
    <source>
        <dbReference type="ARBA" id="ARBA00041798"/>
    </source>
</evidence>
<evidence type="ECO:0000259" key="13">
    <source>
        <dbReference type="PROSITE" id="PS50127"/>
    </source>
</evidence>
<reference evidence="14" key="1">
    <citation type="journal article" date="2020" name="Nature">
        <title>Giant virus diversity and host interactions through global metagenomics.</title>
        <authorList>
            <person name="Schulz F."/>
            <person name="Roux S."/>
            <person name="Paez-Espino D."/>
            <person name="Jungbluth S."/>
            <person name="Walsh D.A."/>
            <person name="Denef V.J."/>
            <person name="McMahon K.D."/>
            <person name="Konstantinidis K.T."/>
            <person name="Eloe-Fadrosh E.A."/>
            <person name="Kyrpides N.C."/>
            <person name="Woyke T."/>
        </authorList>
    </citation>
    <scope>NUCLEOTIDE SEQUENCE</scope>
    <source>
        <strain evidence="14">GVMAG-M-3300023184-191</strain>
    </source>
</reference>
<evidence type="ECO:0000256" key="8">
    <source>
        <dbReference type="ARBA" id="ARBA00039894"/>
    </source>
</evidence>
<dbReference type="PROSITE" id="PS50127">
    <property type="entry name" value="UBC_2"/>
    <property type="match status" value="1"/>
</dbReference>
<feature type="domain" description="UBC core" evidence="13">
    <location>
        <begin position="29"/>
        <end position="185"/>
    </location>
</feature>
<evidence type="ECO:0000313" key="14">
    <source>
        <dbReference type="EMBL" id="QHT87937.1"/>
    </source>
</evidence>
<keyword evidence="6" id="KW-0833">Ubl conjugation pathway</keyword>
<protein>
    <recommendedName>
        <fullName evidence="8">Ubiquitin-conjugating enzyme E2 Z</fullName>
    </recommendedName>
    <alternativeName>
        <fullName evidence="9">E2 ubiquitin-conjugating enzyme Z</fullName>
    </alternativeName>
    <alternativeName>
        <fullName evidence="11">Ubiquitin carrier protein Z</fullName>
    </alternativeName>
    <alternativeName>
        <fullName evidence="10">Ubiquitin-protein ligase Z</fullName>
    </alternativeName>
</protein>
<keyword evidence="7" id="KW-0067">ATP-binding</keyword>
<dbReference type="PANTHER" id="PTHR46116:SF26">
    <property type="entry name" value="UBIQUITIN-CONJUGATING ENZYME E2 Z"/>
    <property type="match status" value="1"/>
</dbReference>
<dbReference type="InterPro" id="IPR000608">
    <property type="entry name" value="UBC"/>
</dbReference>
<dbReference type="AlphaFoldDB" id="A0A6C0I6D7"/>
<comment type="subcellular location">
    <subcellularLocation>
        <location evidence="1">Cytoplasm</location>
    </subcellularLocation>
</comment>
<dbReference type="SUPFAM" id="SSF54495">
    <property type="entry name" value="UBC-like"/>
    <property type="match status" value="1"/>
</dbReference>
<evidence type="ECO:0000256" key="6">
    <source>
        <dbReference type="ARBA" id="ARBA00022786"/>
    </source>
</evidence>
<dbReference type="GO" id="GO:0005634">
    <property type="term" value="C:nucleus"/>
    <property type="evidence" value="ECO:0007669"/>
    <property type="project" value="TreeGrafter"/>
</dbReference>
<evidence type="ECO:0000256" key="1">
    <source>
        <dbReference type="ARBA" id="ARBA00004496"/>
    </source>
</evidence>
<keyword evidence="5" id="KW-0547">Nucleotide-binding</keyword>
<evidence type="ECO:0000256" key="4">
    <source>
        <dbReference type="ARBA" id="ARBA00022703"/>
    </source>
</evidence>
<keyword evidence="3" id="KW-0808">Transferase</keyword>
<proteinExistence type="predicted"/>
<evidence type="ECO:0000256" key="7">
    <source>
        <dbReference type="ARBA" id="ARBA00022840"/>
    </source>
</evidence>
<dbReference type="GO" id="GO:0043066">
    <property type="term" value="P:negative regulation of apoptotic process"/>
    <property type="evidence" value="ECO:0007669"/>
    <property type="project" value="TreeGrafter"/>
</dbReference>
<name>A0A6C0I6D7_9ZZZZ</name>
<dbReference type="EMBL" id="MN740104">
    <property type="protein sequence ID" value="QHT87937.1"/>
    <property type="molecule type" value="Genomic_DNA"/>
</dbReference>
<evidence type="ECO:0000256" key="11">
    <source>
        <dbReference type="ARBA" id="ARBA00042401"/>
    </source>
</evidence>
<keyword evidence="2" id="KW-0963">Cytoplasm</keyword>
<dbReference type="InterPro" id="IPR016135">
    <property type="entry name" value="UBQ-conjugating_enzyme/RWD"/>
</dbReference>
<dbReference type="GO" id="GO:0004869">
    <property type="term" value="F:cysteine-type endopeptidase inhibitor activity"/>
    <property type="evidence" value="ECO:0007669"/>
    <property type="project" value="TreeGrafter"/>
</dbReference>
<feature type="region of interest" description="Disordered" evidence="12">
    <location>
        <begin position="1"/>
        <end position="23"/>
    </location>
</feature>
<dbReference type="GO" id="GO:0005737">
    <property type="term" value="C:cytoplasm"/>
    <property type="evidence" value="ECO:0007669"/>
    <property type="project" value="UniProtKB-SubCell"/>
</dbReference>
<evidence type="ECO:0000256" key="12">
    <source>
        <dbReference type="SAM" id="MobiDB-lite"/>
    </source>
</evidence>
<evidence type="ECO:0000256" key="3">
    <source>
        <dbReference type="ARBA" id="ARBA00022679"/>
    </source>
</evidence>
<dbReference type="GO" id="GO:0005524">
    <property type="term" value="F:ATP binding"/>
    <property type="evidence" value="ECO:0007669"/>
    <property type="project" value="UniProtKB-KW"/>
</dbReference>